<name>A0A381J617_9CLOT</name>
<sequence length="413" mass="45096">MKNEIYKSYIISIVIFTSFIIFGFLMDTPKNIFHGILTIVMNSDILITDYLALGGVGASFVNAGLLTLICIFILIKTGIKPNGSTIMAIWLMAGFGFFGKNIANIWPIIFGVWLYSKYQKEPFLNYTLIALLGTTLAPTVGQLTFSGYLPPSLGIIVGISITTFIGFILPPLASHSIKVHQGYNLYNVGFAAGILATILMSIFRAFGINFESRFIWYEGINPYILTFLIIIFSFMIIIGFILNGKSFKNVLEITRFPGRLVTDFYLLFEYAAFINMGILGLIFTLYVVIIGGDLNGPVIAGIFTISGFGAFGKHIKNTAPIVLGAILASLLNIWDLNSPQMILSTLFSTTLAPIAGQFGVIYGMLAGFLHVCTVMNTGYLHGGLNLYNNGLAGGIVALVLVPIINAFRKEPTE</sequence>
<feature type="transmembrane region" description="Helical" evidence="1">
    <location>
        <begin position="6"/>
        <end position="26"/>
    </location>
</feature>
<gene>
    <name evidence="2" type="ORF">NCTC9836_00095</name>
</gene>
<dbReference type="InterPro" id="IPR011470">
    <property type="entry name" value="DUF1576"/>
</dbReference>
<feature type="transmembrane region" description="Helical" evidence="1">
    <location>
        <begin position="185"/>
        <end position="203"/>
    </location>
</feature>
<accession>A0A381J617</accession>
<keyword evidence="1" id="KW-1133">Transmembrane helix</keyword>
<evidence type="ECO:0000313" key="2">
    <source>
        <dbReference type="EMBL" id="SUY44974.1"/>
    </source>
</evidence>
<organism evidence="2 3">
    <name type="scientific">Clostridium putrefaciens</name>
    <dbReference type="NCBI Taxonomy" id="99675"/>
    <lineage>
        <taxon>Bacteria</taxon>
        <taxon>Bacillati</taxon>
        <taxon>Bacillota</taxon>
        <taxon>Clostridia</taxon>
        <taxon>Eubacteriales</taxon>
        <taxon>Clostridiaceae</taxon>
        <taxon>Clostridium</taxon>
    </lineage>
</organism>
<dbReference type="RefSeq" id="WP_115639988.1">
    <property type="nucleotide sequence ID" value="NZ_UFWZ01000001.1"/>
</dbReference>
<feature type="transmembrane region" description="Helical" evidence="1">
    <location>
        <begin position="386"/>
        <end position="407"/>
    </location>
</feature>
<evidence type="ECO:0000256" key="1">
    <source>
        <dbReference type="SAM" id="Phobius"/>
    </source>
</evidence>
<feature type="transmembrane region" description="Helical" evidence="1">
    <location>
        <begin position="47"/>
        <end position="75"/>
    </location>
</feature>
<keyword evidence="1" id="KW-0472">Membrane</keyword>
<feature type="transmembrane region" description="Helical" evidence="1">
    <location>
        <begin position="223"/>
        <end position="243"/>
    </location>
</feature>
<feature type="transmembrane region" description="Helical" evidence="1">
    <location>
        <begin position="153"/>
        <end position="173"/>
    </location>
</feature>
<feature type="transmembrane region" description="Helical" evidence="1">
    <location>
        <begin position="264"/>
        <end position="288"/>
    </location>
</feature>
<dbReference type="AlphaFoldDB" id="A0A381J617"/>
<dbReference type="OrthoDB" id="9776502at2"/>
<proteinExistence type="predicted"/>
<feature type="transmembrane region" description="Helical" evidence="1">
    <location>
        <begin position="87"/>
        <end position="116"/>
    </location>
</feature>
<reference evidence="2 3" key="1">
    <citation type="submission" date="2018-06" db="EMBL/GenBank/DDBJ databases">
        <authorList>
            <consortium name="Pathogen Informatics"/>
            <person name="Doyle S."/>
        </authorList>
    </citation>
    <scope>NUCLEOTIDE SEQUENCE [LARGE SCALE GENOMIC DNA]</scope>
    <source>
        <strain evidence="2 3">NCTC9836</strain>
    </source>
</reference>
<feature type="transmembrane region" description="Helical" evidence="1">
    <location>
        <begin position="354"/>
        <end position="374"/>
    </location>
</feature>
<dbReference type="EMBL" id="UFWZ01000001">
    <property type="protein sequence ID" value="SUY44974.1"/>
    <property type="molecule type" value="Genomic_DNA"/>
</dbReference>
<feature type="transmembrane region" description="Helical" evidence="1">
    <location>
        <begin position="294"/>
        <end position="311"/>
    </location>
</feature>
<keyword evidence="3" id="KW-1185">Reference proteome</keyword>
<evidence type="ECO:0000313" key="3">
    <source>
        <dbReference type="Proteomes" id="UP000254664"/>
    </source>
</evidence>
<protein>
    <submittedName>
        <fullName evidence="2">Protein of uncharacterized function (DUF1576)</fullName>
    </submittedName>
</protein>
<dbReference type="Proteomes" id="UP000254664">
    <property type="component" value="Unassembled WGS sequence"/>
</dbReference>
<dbReference type="Pfam" id="PF07613">
    <property type="entry name" value="DUF1576"/>
    <property type="match status" value="2"/>
</dbReference>
<keyword evidence="1" id="KW-0812">Transmembrane</keyword>
<feature type="transmembrane region" description="Helical" evidence="1">
    <location>
        <begin position="318"/>
        <end position="334"/>
    </location>
</feature>